<dbReference type="CDD" id="cd04366">
    <property type="entry name" value="IlGF_insulin_bombyxin_like"/>
    <property type="match status" value="1"/>
</dbReference>
<comment type="caution">
    <text evidence="4">The sequence shown here is derived from an EMBL/GenBank/DDBJ whole genome shotgun (WGS) entry which is preliminary data.</text>
</comment>
<dbReference type="InterPro" id="IPR022353">
    <property type="entry name" value="Insulin_CS"/>
</dbReference>
<dbReference type="EMBL" id="JH669186">
    <property type="protein sequence ID" value="KAG6464516.1"/>
    <property type="molecule type" value="Genomic_DNA"/>
</dbReference>
<keyword evidence="5" id="KW-1185">Reference proteome</keyword>
<evidence type="ECO:0000259" key="3">
    <source>
        <dbReference type="SMART" id="SM00078"/>
    </source>
</evidence>
<dbReference type="SMART" id="SM00078">
    <property type="entry name" value="IlGF"/>
    <property type="match status" value="1"/>
</dbReference>
<name>A0A921ZW04_MANSE</name>
<evidence type="ECO:0000313" key="5">
    <source>
        <dbReference type="Proteomes" id="UP000791440"/>
    </source>
</evidence>
<feature type="chain" id="PRO_5038324560" description="Insulin-like domain-containing protein" evidence="2">
    <location>
        <begin position="24"/>
        <end position="84"/>
    </location>
</feature>
<protein>
    <recommendedName>
        <fullName evidence="3">Insulin-like domain-containing protein</fullName>
    </recommendedName>
</protein>
<comment type="subcellular location">
    <subcellularLocation>
        <location evidence="1">Secreted</location>
    </subcellularLocation>
</comment>
<accession>A0A921ZW04</accession>
<dbReference type="InterPro" id="IPR016179">
    <property type="entry name" value="Insulin-like"/>
</dbReference>
<evidence type="ECO:0000313" key="4">
    <source>
        <dbReference type="EMBL" id="KAG6464516.1"/>
    </source>
</evidence>
<dbReference type="GO" id="GO:0005179">
    <property type="term" value="F:hormone activity"/>
    <property type="evidence" value="ECO:0007669"/>
    <property type="project" value="InterPro"/>
</dbReference>
<gene>
    <name evidence="4" type="ORF">O3G_MSEX014572</name>
</gene>
<dbReference type="GO" id="GO:0005576">
    <property type="term" value="C:extracellular region"/>
    <property type="evidence" value="ECO:0007669"/>
    <property type="project" value="UniProtKB-SubCell"/>
</dbReference>
<dbReference type="AlphaFoldDB" id="A0A921ZW04"/>
<keyword evidence="1" id="KW-0964">Secreted</keyword>
<reference evidence="4" key="1">
    <citation type="journal article" date="2016" name="Insect Biochem. Mol. Biol.">
        <title>Multifaceted biological insights from a draft genome sequence of the tobacco hornworm moth, Manduca sexta.</title>
        <authorList>
            <person name="Kanost M.R."/>
            <person name="Arrese E.L."/>
            <person name="Cao X."/>
            <person name="Chen Y.R."/>
            <person name="Chellapilla S."/>
            <person name="Goldsmith M.R."/>
            <person name="Grosse-Wilde E."/>
            <person name="Heckel D.G."/>
            <person name="Herndon N."/>
            <person name="Jiang H."/>
            <person name="Papanicolaou A."/>
            <person name="Qu J."/>
            <person name="Soulages J.L."/>
            <person name="Vogel H."/>
            <person name="Walters J."/>
            <person name="Waterhouse R.M."/>
            <person name="Ahn S.J."/>
            <person name="Almeida F.C."/>
            <person name="An C."/>
            <person name="Aqrawi P."/>
            <person name="Bretschneider A."/>
            <person name="Bryant W.B."/>
            <person name="Bucks S."/>
            <person name="Chao H."/>
            <person name="Chevignon G."/>
            <person name="Christen J.M."/>
            <person name="Clarke D.F."/>
            <person name="Dittmer N.T."/>
            <person name="Ferguson L.C.F."/>
            <person name="Garavelou S."/>
            <person name="Gordon K.H.J."/>
            <person name="Gunaratna R.T."/>
            <person name="Han Y."/>
            <person name="Hauser F."/>
            <person name="He Y."/>
            <person name="Heidel-Fischer H."/>
            <person name="Hirsh A."/>
            <person name="Hu Y."/>
            <person name="Jiang H."/>
            <person name="Kalra D."/>
            <person name="Klinner C."/>
            <person name="Konig C."/>
            <person name="Kovar C."/>
            <person name="Kroll A.R."/>
            <person name="Kuwar S.S."/>
            <person name="Lee S.L."/>
            <person name="Lehman R."/>
            <person name="Li K."/>
            <person name="Li Z."/>
            <person name="Liang H."/>
            <person name="Lovelace S."/>
            <person name="Lu Z."/>
            <person name="Mansfield J.H."/>
            <person name="McCulloch K.J."/>
            <person name="Mathew T."/>
            <person name="Morton B."/>
            <person name="Muzny D.M."/>
            <person name="Neunemann D."/>
            <person name="Ongeri F."/>
            <person name="Pauchet Y."/>
            <person name="Pu L.L."/>
            <person name="Pyrousis I."/>
            <person name="Rao X.J."/>
            <person name="Redding A."/>
            <person name="Roesel C."/>
            <person name="Sanchez-Gracia A."/>
            <person name="Schaack S."/>
            <person name="Shukla A."/>
            <person name="Tetreau G."/>
            <person name="Wang Y."/>
            <person name="Xiong G.H."/>
            <person name="Traut W."/>
            <person name="Walsh T.K."/>
            <person name="Worley K.C."/>
            <person name="Wu D."/>
            <person name="Wu W."/>
            <person name="Wu Y.Q."/>
            <person name="Zhang X."/>
            <person name="Zou Z."/>
            <person name="Zucker H."/>
            <person name="Briscoe A.D."/>
            <person name="Burmester T."/>
            <person name="Clem R.J."/>
            <person name="Feyereisen R."/>
            <person name="Grimmelikhuijzen C.J.P."/>
            <person name="Hamodrakas S.J."/>
            <person name="Hansson B.S."/>
            <person name="Huguet E."/>
            <person name="Jermiin L.S."/>
            <person name="Lan Q."/>
            <person name="Lehman H.K."/>
            <person name="Lorenzen M."/>
            <person name="Merzendorfer H."/>
            <person name="Michalopoulos I."/>
            <person name="Morton D.B."/>
            <person name="Muthukrishnan S."/>
            <person name="Oakeshott J.G."/>
            <person name="Palmer W."/>
            <person name="Park Y."/>
            <person name="Passarelli A.L."/>
            <person name="Rozas J."/>
            <person name="Schwartz L.M."/>
            <person name="Smith W."/>
            <person name="Southgate A."/>
            <person name="Vilcinskas A."/>
            <person name="Vogt R."/>
            <person name="Wang P."/>
            <person name="Werren J."/>
            <person name="Yu X.Q."/>
            <person name="Zhou J.J."/>
            <person name="Brown S.J."/>
            <person name="Scherer S.E."/>
            <person name="Richards S."/>
            <person name="Blissard G.W."/>
        </authorList>
    </citation>
    <scope>NUCLEOTIDE SEQUENCE</scope>
</reference>
<organism evidence="4 5">
    <name type="scientific">Manduca sexta</name>
    <name type="common">Tobacco hawkmoth</name>
    <name type="synonym">Tobacco hornworm</name>
    <dbReference type="NCBI Taxonomy" id="7130"/>
    <lineage>
        <taxon>Eukaryota</taxon>
        <taxon>Metazoa</taxon>
        <taxon>Ecdysozoa</taxon>
        <taxon>Arthropoda</taxon>
        <taxon>Hexapoda</taxon>
        <taxon>Insecta</taxon>
        <taxon>Pterygota</taxon>
        <taxon>Neoptera</taxon>
        <taxon>Endopterygota</taxon>
        <taxon>Lepidoptera</taxon>
        <taxon>Glossata</taxon>
        <taxon>Ditrysia</taxon>
        <taxon>Bombycoidea</taxon>
        <taxon>Sphingidae</taxon>
        <taxon>Sphinginae</taxon>
        <taxon>Sphingini</taxon>
        <taxon>Manduca</taxon>
    </lineage>
</organism>
<feature type="domain" description="Insulin-like" evidence="3">
    <location>
        <begin position="26"/>
        <end position="84"/>
    </location>
</feature>
<dbReference type="EMBL" id="JH669186">
    <property type="protein sequence ID" value="KAG6464515.1"/>
    <property type="molecule type" value="Genomic_DNA"/>
</dbReference>
<dbReference type="PROSITE" id="PS00262">
    <property type="entry name" value="INSULIN"/>
    <property type="match status" value="1"/>
</dbReference>
<dbReference type="Proteomes" id="UP000791440">
    <property type="component" value="Unassembled WGS sequence"/>
</dbReference>
<keyword evidence="2" id="KW-0732">Signal</keyword>
<evidence type="ECO:0000256" key="2">
    <source>
        <dbReference type="SAM" id="SignalP"/>
    </source>
</evidence>
<evidence type="ECO:0000256" key="1">
    <source>
        <dbReference type="RuleBase" id="RU000406"/>
    </source>
</evidence>
<reference evidence="4" key="2">
    <citation type="submission" date="2020-12" db="EMBL/GenBank/DDBJ databases">
        <authorList>
            <person name="Kanost M."/>
        </authorList>
    </citation>
    <scope>NUCLEOTIDE SEQUENCE</scope>
</reference>
<proteinExistence type="inferred from homology"/>
<comment type="similarity">
    <text evidence="1">Belongs to the insulin family.</text>
</comment>
<dbReference type="Pfam" id="PF00049">
    <property type="entry name" value="Insulin"/>
    <property type="match status" value="1"/>
</dbReference>
<feature type="signal peptide" evidence="2">
    <location>
        <begin position="1"/>
        <end position="23"/>
    </location>
</feature>
<sequence>METNKFLLLCIIILMAAPKSANGAFPPLCGRALMETLTMVCSQQDEKDYVIANNSEYSDGMSSGGIIQECCVNTCNKEVLLSYC</sequence>